<evidence type="ECO:0000313" key="2">
    <source>
        <dbReference type="EMBL" id="OXA41595.1"/>
    </source>
</evidence>
<keyword evidence="1" id="KW-1133">Transmembrane helix</keyword>
<sequence>MLDTRERLSYCGENPNHIFHILSVMNHRMFNVVPLAVSTSKMFVLHGSRNGDELLQRFVVCLPYGPNSLVELKPSILNDHPTVLESSWKRYNSDVKGLSLESSIATKFDPGVHTCSGIRRGGKIFSGRGICTHSVLERKLNFTCILSTGETNASVFNDVINYNAAVTKAAIEQGFLYPVYAIYSWVPHCGHREEFKMATVSFGNRHLEGLRALVMPLDGYTWAASGISLTLLAVLLTTVSLKDGGSFKKGITFFIQSWRWILSSLSAQYHGTSAILKAVPHFPMLIIICLLSFFLLGTVFYQGSMFSSLIAHTPLGVPSTLEYVVDSEIQIITTSRIEAGTRKPTTLLRFIMDDDVIGEMNQSRKLFRTLTNLKSRINFIFAYYMFEIGLNISEGNKVEFEDGAFKRVKDTFAITNVDFELDEVLVGVGAKRDPYIVKHTESPIFFFNSPIFVTRGCMTSFIFESCGQLAQSGLYQWWHDLDVLDILIGNVKAGSDKVLPRKVIATRFFGAKKEVVFEEAKQVPLSALVGVLGLCGGILAVAVLAFVREILSNQPFKLVACKCKRTAGMLWSVVTIQIREGRRVININFSFLSHCNTGINEESVSC</sequence>
<evidence type="ECO:0000256" key="1">
    <source>
        <dbReference type="SAM" id="Phobius"/>
    </source>
</evidence>
<proteinExistence type="predicted"/>
<comment type="caution">
    <text evidence="2">The sequence shown here is derived from an EMBL/GenBank/DDBJ whole genome shotgun (WGS) entry which is preliminary data.</text>
</comment>
<feature type="transmembrane region" description="Helical" evidence="1">
    <location>
        <begin position="220"/>
        <end position="241"/>
    </location>
</feature>
<keyword evidence="3" id="KW-1185">Reference proteome</keyword>
<accession>A0A226D7S8</accession>
<keyword evidence="1" id="KW-0472">Membrane</keyword>
<feature type="transmembrane region" description="Helical" evidence="1">
    <location>
        <begin position="525"/>
        <end position="547"/>
    </location>
</feature>
<dbReference type="EMBL" id="LNIX01000029">
    <property type="protein sequence ID" value="OXA41595.1"/>
    <property type="molecule type" value="Genomic_DNA"/>
</dbReference>
<dbReference type="AlphaFoldDB" id="A0A226D7S8"/>
<gene>
    <name evidence="2" type="ORF">Fcan01_23640</name>
</gene>
<reference evidence="2 3" key="1">
    <citation type="submission" date="2015-12" db="EMBL/GenBank/DDBJ databases">
        <title>The genome of Folsomia candida.</title>
        <authorList>
            <person name="Faddeeva A."/>
            <person name="Derks M.F."/>
            <person name="Anvar Y."/>
            <person name="Smit S."/>
            <person name="Van Straalen N."/>
            <person name="Roelofs D."/>
        </authorList>
    </citation>
    <scope>NUCLEOTIDE SEQUENCE [LARGE SCALE GENOMIC DNA]</scope>
    <source>
        <strain evidence="2 3">VU population</strain>
        <tissue evidence="2">Whole body</tissue>
    </source>
</reference>
<organism evidence="2 3">
    <name type="scientific">Folsomia candida</name>
    <name type="common">Springtail</name>
    <dbReference type="NCBI Taxonomy" id="158441"/>
    <lineage>
        <taxon>Eukaryota</taxon>
        <taxon>Metazoa</taxon>
        <taxon>Ecdysozoa</taxon>
        <taxon>Arthropoda</taxon>
        <taxon>Hexapoda</taxon>
        <taxon>Collembola</taxon>
        <taxon>Entomobryomorpha</taxon>
        <taxon>Isotomoidea</taxon>
        <taxon>Isotomidae</taxon>
        <taxon>Proisotominae</taxon>
        <taxon>Folsomia</taxon>
    </lineage>
</organism>
<keyword evidence="1" id="KW-0812">Transmembrane</keyword>
<feature type="transmembrane region" description="Helical" evidence="1">
    <location>
        <begin position="282"/>
        <end position="301"/>
    </location>
</feature>
<name>A0A226D7S8_FOLCA</name>
<protein>
    <submittedName>
        <fullName evidence="2">Uncharacterized protein</fullName>
    </submittedName>
</protein>
<dbReference type="Proteomes" id="UP000198287">
    <property type="component" value="Unassembled WGS sequence"/>
</dbReference>
<evidence type="ECO:0000313" key="3">
    <source>
        <dbReference type="Proteomes" id="UP000198287"/>
    </source>
</evidence>